<dbReference type="NCBIfam" id="TIGR00636">
    <property type="entry name" value="PduO_Nterm"/>
    <property type="match status" value="1"/>
</dbReference>
<dbReference type="PANTHER" id="PTHR12213:SF0">
    <property type="entry name" value="CORRINOID ADENOSYLTRANSFERASE MMAB"/>
    <property type="match status" value="1"/>
</dbReference>
<comment type="pathway">
    <text evidence="4">Cofactor biosynthesis; adenosylcobalamin biosynthesis; adenosylcobalamin from cob(II)yrinate a,c-diamide: step 2/7.</text>
</comment>
<name>A0A3N1UHX0_9BACT</name>
<sequence>MAKAHEARDRLSEGRKRQVAVFTFSKKGDSGETSLLTGERVSKASLRPETYGTLDEASSVLGLAKAFSNNDKVRQMVRTIQEDLQLLAAQLACGTEKRCEWRVESHHIDRLEQWIENLQREVPLPRHFVLPGTNPVSASLDVARTVVRRAERRATGMKEAGMLEDPLVQAYLNRLADFLFTLARYAEKHP</sequence>
<evidence type="ECO:0000259" key="5">
    <source>
        <dbReference type="Pfam" id="PF01923"/>
    </source>
</evidence>
<evidence type="ECO:0000313" key="6">
    <source>
        <dbReference type="EMBL" id="ROQ90862.1"/>
    </source>
</evidence>
<comment type="catalytic activity">
    <reaction evidence="4">
        <text>2 cob(II)yrinate a,c diamide + reduced [electron-transfer flavoprotein] + 2 ATP = 2 adenosylcob(III)yrinate a,c-diamide + 2 triphosphate + oxidized [electron-transfer flavoprotein] + 3 H(+)</text>
        <dbReference type="Rhea" id="RHEA:11528"/>
        <dbReference type="Rhea" id="RHEA-COMP:10685"/>
        <dbReference type="Rhea" id="RHEA-COMP:10686"/>
        <dbReference type="ChEBI" id="CHEBI:15378"/>
        <dbReference type="ChEBI" id="CHEBI:18036"/>
        <dbReference type="ChEBI" id="CHEBI:30616"/>
        <dbReference type="ChEBI" id="CHEBI:57692"/>
        <dbReference type="ChEBI" id="CHEBI:58307"/>
        <dbReference type="ChEBI" id="CHEBI:58503"/>
        <dbReference type="ChEBI" id="CHEBI:58537"/>
        <dbReference type="EC" id="2.5.1.17"/>
    </reaction>
</comment>
<dbReference type="InterPro" id="IPR016030">
    <property type="entry name" value="CblAdoTrfase-like"/>
</dbReference>
<evidence type="ECO:0000313" key="7">
    <source>
        <dbReference type="Proteomes" id="UP000276223"/>
    </source>
</evidence>
<evidence type="ECO:0000256" key="1">
    <source>
        <dbReference type="ARBA" id="ARBA00022679"/>
    </source>
</evidence>
<reference evidence="6 7" key="1">
    <citation type="submission" date="2018-11" db="EMBL/GenBank/DDBJ databases">
        <title>Genomic Encyclopedia of Type Strains, Phase IV (KMG-IV): sequencing the most valuable type-strain genomes for metagenomic binning, comparative biology and taxonomic classification.</title>
        <authorList>
            <person name="Goeker M."/>
        </authorList>
    </citation>
    <scope>NUCLEOTIDE SEQUENCE [LARGE SCALE GENOMIC DNA]</scope>
    <source>
        <strain evidence="6 7">DSM 22027</strain>
    </source>
</reference>
<dbReference type="AlphaFoldDB" id="A0A3N1UHX0"/>
<organism evidence="6 7">
    <name type="scientific">Desulfosoma caldarium</name>
    <dbReference type="NCBI Taxonomy" id="610254"/>
    <lineage>
        <taxon>Bacteria</taxon>
        <taxon>Pseudomonadati</taxon>
        <taxon>Thermodesulfobacteriota</taxon>
        <taxon>Syntrophobacteria</taxon>
        <taxon>Syntrophobacterales</taxon>
        <taxon>Syntrophobacteraceae</taxon>
        <taxon>Desulfosoma</taxon>
    </lineage>
</organism>
<evidence type="ECO:0000256" key="4">
    <source>
        <dbReference type="RuleBase" id="RU366026"/>
    </source>
</evidence>
<dbReference type="InterPro" id="IPR029499">
    <property type="entry name" value="PduO-typ"/>
</dbReference>
<dbReference type="InterPro" id="IPR036451">
    <property type="entry name" value="CblAdoTrfase-like_sf"/>
</dbReference>
<dbReference type="EMBL" id="RJVA01000013">
    <property type="protein sequence ID" value="ROQ90862.1"/>
    <property type="molecule type" value="Genomic_DNA"/>
</dbReference>
<dbReference type="GO" id="GO:0008817">
    <property type="term" value="F:corrinoid adenosyltransferase activity"/>
    <property type="evidence" value="ECO:0007669"/>
    <property type="project" value="UniProtKB-UniRule"/>
</dbReference>
<dbReference type="Proteomes" id="UP000276223">
    <property type="component" value="Unassembled WGS sequence"/>
</dbReference>
<dbReference type="Pfam" id="PF01923">
    <property type="entry name" value="Cob_adeno_trans"/>
    <property type="match status" value="1"/>
</dbReference>
<accession>A0A3N1UHX0</accession>
<comment type="caution">
    <text evidence="6">The sequence shown here is derived from an EMBL/GenBank/DDBJ whole genome shotgun (WGS) entry which is preliminary data.</text>
</comment>
<feature type="domain" description="Cobalamin adenosyltransferase-like" evidence="5">
    <location>
        <begin position="25"/>
        <end position="186"/>
    </location>
</feature>
<keyword evidence="7" id="KW-1185">Reference proteome</keyword>
<comment type="similarity">
    <text evidence="4">Belongs to the Cob(I)alamin adenosyltransferase family.</text>
</comment>
<protein>
    <recommendedName>
        <fullName evidence="4">Corrinoid adenosyltransferase</fullName>
        <ecNumber evidence="4">2.5.1.17</ecNumber>
    </recommendedName>
    <alternativeName>
        <fullName evidence="4">Cob(II)alamin adenosyltransferase</fullName>
    </alternativeName>
    <alternativeName>
        <fullName evidence="4">Cob(II)yrinic acid a,c-diamide adenosyltransferase</fullName>
    </alternativeName>
    <alternativeName>
        <fullName evidence="4">Cobinamide/cobalamin adenosyltransferase</fullName>
    </alternativeName>
</protein>
<evidence type="ECO:0000256" key="2">
    <source>
        <dbReference type="ARBA" id="ARBA00022741"/>
    </source>
</evidence>
<keyword evidence="3 4" id="KW-0067">ATP-binding</keyword>
<dbReference type="UniPathway" id="UPA00148">
    <property type="reaction ID" value="UER00233"/>
</dbReference>
<dbReference type="Gene3D" id="1.20.1200.10">
    <property type="entry name" value="Cobalamin adenosyltransferase-like"/>
    <property type="match status" value="1"/>
</dbReference>
<comment type="catalytic activity">
    <reaction evidence="4">
        <text>2 cob(II)alamin + reduced [electron-transfer flavoprotein] + 2 ATP = 2 adenosylcob(III)alamin + 2 triphosphate + oxidized [electron-transfer flavoprotein] + 3 H(+)</text>
        <dbReference type="Rhea" id="RHEA:28671"/>
        <dbReference type="Rhea" id="RHEA-COMP:10685"/>
        <dbReference type="Rhea" id="RHEA-COMP:10686"/>
        <dbReference type="ChEBI" id="CHEBI:15378"/>
        <dbReference type="ChEBI" id="CHEBI:16304"/>
        <dbReference type="ChEBI" id="CHEBI:18036"/>
        <dbReference type="ChEBI" id="CHEBI:18408"/>
        <dbReference type="ChEBI" id="CHEBI:30616"/>
        <dbReference type="ChEBI" id="CHEBI:57692"/>
        <dbReference type="ChEBI" id="CHEBI:58307"/>
        <dbReference type="EC" id="2.5.1.17"/>
    </reaction>
</comment>
<dbReference type="SUPFAM" id="SSF89028">
    <property type="entry name" value="Cobalamin adenosyltransferase-like"/>
    <property type="match status" value="1"/>
</dbReference>
<dbReference type="GO" id="GO:0009236">
    <property type="term" value="P:cobalamin biosynthetic process"/>
    <property type="evidence" value="ECO:0007669"/>
    <property type="project" value="UniProtKB-UniRule"/>
</dbReference>
<proteinExistence type="inferred from homology"/>
<evidence type="ECO:0000256" key="3">
    <source>
        <dbReference type="ARBA" id="ARBA00022840"/>
    </source>
</evidence>
<gene>
    <name evidence="6" type="ORF">EDC27_2117</name>
</gene>
<dbReference type="GO" id="GO:0005524">
    <property type="term" value="F:ATP binding"/>
    <property type="evidence" value="ECO:0007669"/>
    <property type="project" value="UniProtKB-UniRule"/>
</dbReference>
<keyword evidence="4" id="KW-0169">Cobalamin biosynthesis</keyword>
<dbReference type="EC" id="2.5.1.17" evidence="4"/>
<keyword evidence="1 4" id="KW-0808">Transferase</keyword>
<dbReference type="PANTHER" id="PTHR12213">
    <property type="entry name" value="CORRINOID ADENOSYLTRANSFERASE"/>
    <property type="match status" value="1"/>
</dbReference>
<dbReference type="RefSeq" id="WP_123290602.1">
    <property type="nucleotide sequence ID" value="NZ_RJVA01000013.1"/>
</dbReference>
<keyword evidence="2 4" id="KW-0547">Nucleotide-binding</keyword>